<evidence type="ECO:0000259" key="1">
    <source>
        <dbReference type="SMART" id="SM00530"/>
    </source>
</evidence>
<dbReference type="AlphaFoldDB" id="A0A175RPB8"/>
<dbReference type="Proteomes" id="UP000078252">
    <property type="component" value="Unassembled WGS sequence"/>
</dbReference>
<proteinExistence type="predicted"/>
<dbReference type="InterPro" id="IPR001387">
    <property type="entry name" value="Cro/C1-type_HTH"/>
</dbReference>
<sequence length="260" mass="29300">MRDVTEQQRRELGTFLRARRERVRPTEVGLPGSPRRRTPGLRREELAMLAGISATWYTFLEQGRDVHPSRQVLEALARALELGDAERAHLIAIAGQPHAATTSVDVLDPEVARVVDLLGPAPTYVTGARFDLLAWNTAAADLFRGALTHDEHPNLVRWMFLAADAREVLPDWTDVAQGLLGRFRARAGRRPGDAAFTQLEDELRRGSPEADEWWTRYDVGTERGGIKRVRRADGQLQHLAYTSFEVADRPDQTMTTYRLL</sequence>
<evidence type="ECO:0000313" key="3">
    <source>
        <dbReference type="Proteomes" id="UP000078252"/>
    </source>
</evidence>
<dbReference type="GO" id="GO:0003677">
    <property type="term" value="F:DNA binding"/>
    <property type="evidence" value="ECO:0007669"/>
    <property type="project" value="InterPro"/>
</dbReference>
<evidence type="ECO:0000313" key="2">
    <source>
        <dbReference type="EMBL" id="KTR04639.1"/>
    </source>
</evidence>
<dbReference type="Gene3D" id="1.10.260.40">
    <property type="entry name" value="lambda repressor-like DNA-binding domains"/>
    <property type="match status" value="1"/>
</dbReference>
<comment type="caution">
    <text evidence="2">The sequence shown here is derived from an EMBL/GenBank/DDBJ whole genome shotgun (WGS) entry which is preliminary data.</text>
</comment>
<gene>
    <name evidence="2" type="ORF">NS184_11295</name>
</gene>
<dbReference type="OrthoDB" id="3518652at2"/>
<dbReference type="Pfam" id="PF17765">
    <property type="entry name" value="MLTR_LBD"/>
    <property type="match status" value="1"/>
</dbReference>
<dbReference type="CDD" id="cd00093">
    <property type="entry name" value="HTH_XRE"/>
    <property type="match status" value="1"/>
</dbReference>
<organism evidence="2 3">
    <name type="scientific">Curtobacterium luteum</name>
    <dbReference type="NCBI Taxonomy" id="33881"/>
    <lineage>
        <taxon>Bacteria</taxon>
        <taxon>Bacillati</taxon>
        <taxon>Actinomycetota</taxon>
        <taxon>Actinomycetes</taxon>
        <taxon>Micrococcales</taxon>
        <taxon>Microbacteriaceae</taxon>
        <taxon>Curtobacterium</taxon>
    </lineage>
</organism>
<dbReference type="PANTHER" id="PTHR35010">
    <property type="entry name" value="BLL4672 PROTEIN-RELATED"/>
    <property type="match status" value="1"/>
</dbReference>
<name>A0A175RPB8_9MICO</name>
<dbReference type="SMART" id="SM00530">
    <property type="entry name" value="HTH_XRE"/>
    <property type="match status" value="1"/>
</dbReference>
<dbReference type="InterPro" id="IPR041413">
    <property type="entry name" value="MLTR_LBD"/>
</dbReference>
<reference evidence="2 3" key="1">
    <citation type="journal article" date="2016" name="Front. Microbiol.">
        <title>Genomic Resource of Rice Seed Associated Bacteria.</title>
        <authorList>
            <person name="Midha S."/>
            <person name="Bansal K."/>
            <person name="Sharma S."/>
            <person name="Kumar N."/>
            <person name="Patil P.P."/>
            <person name="Chaudhry V."/>
            <person name="Patil P.B."/>
        </authorList>
    </citation>
    <scope>NUCLEOTIDE SEQUENCE [LARGE SCALE GENOMIC DNA]</scope>
    <source>
        <strain evidence="2 3">NS184</strain>
    </source>
</reference>
<dbReference type="SUPFAM" id="SSF47413">
    <property type="entry name" value="lambda repressor-like DNA-binding domains"/>
    <property type="match status" value="1"/>
</dbReference>
<dbReference type="Gene3D" id="3.30.450.180">
    <property type="match status" value="1"/>
</dbReference>
<dbReference type="EMBL" id="LDQC01000061">
    <property type="protein sequence ID" value="KTR04639.1"/>
    <property type="molecule type" value="Genomic_DNA"/>
</dbReference>
<dbReference type="InterPro" id="IPR010982">
    <property type="entry name" value="Lambda_DNA-bd_dom_sf"/>
</dbReference>
<dbReference type="STRING" id="33881.NS184_11295"/>
<dbReference type="PATRIC" id="fig|33881.3.peg.2654"/>
<dbReference type="Pfam" id="PF13560">
    <property type="entry name" value="HTH_31"/>
    <property type="match status" value="1"/>
</dbReference>
<protein>
    <recommendedName>
        <fullName evidence="1">HTH cro/C1-type domain-containing protein</fullName>
    </recommendedName>
</protein>
<accession>A0A175RPB8</accession>
<feature type="domain" description="HTH cro/C1-type" evidence="1">
    <location>
        <begin position="15"/>
        <end position="87"/>
    </location>
</feature>